<dbReference type="Proteomes" id="UP000640583">
    <property type="component" value="Unassembled WGS sequence"/>
</dbReference>
<dbReference type="RefSeq" id="WP_228847790.1">
    <property type="nucleotide sequence ID" value="NZ_JADCKQ010000003.1"/>
</dbReference>
<reference evidence="2" key="1">
    <citation type="submission" date="2020-10" db="EMBL/GenBank/DDBJ databases">
        <title>Paenihalocynthiibacter styelae gen. nov., sp. nov., isolated from stalked sea squirt Styela clava.</title>
        <authorList>
            <person name="Kim Y.-O."/>
            <person name="Yoon J.-H."/>
        </authorList>
    </citation>
    <scope>NUCLEOTIDE SEQUENCE</scope>
    <source>
        <strain evidence="2">MYP1-1</strain>
    </source>
</reference>
<accession>A0A8J7IC41</accession>
<dbReference type="PROSITE" id="PS51257">
    <property type="entry name" value="PROKAR_LIPOPROTEIN"/>
    <property type="match status" value="1"/>
</dbReference>
<evidence type="ECO:0000313" key="3">
    <source>
        <dbReference type="Proteomes" id="UP000640583"/>
    </source>
</evidence>
<gene>
    <name evidence="2" type="ORF">H1D41_04470</name>
</gene>
<dbReference type="EMBL" id="JADCKQ010000003">
    <property type="protein sequence ID" value="MBI1492883.1"/>
    <property type="molecule type" value="Genomic_DNA"/>
</dbReference>
<keyword evidence="1" id="KW-0732">Signal</keyword>
<name>A0A8J7IC41_9RHOB</name>
<feature type="chain" id="PRO_5035319923" description="Lipoprotein" evidence="1">
    <location>
        <begin position="19"/>
        <end position="102"/>
    </location>
</feature>
<proteinExistence type="predicted"/>
<feature type="signal peptide" evidence="1">
    <location>
        <begin position="1"/>
        <end position="18"/>
    </location>
</feature>
<evidence type="ECO:0000256" key="1">
    <source>
        <dbReference type="SAM" id="SignalP"/>
    </source>
</evidence>
<keyword evidence="3" id="KW-1185">Reference proteome</keyword>
<organism evidence="2 3">
    <name type="scientific">Halocynthiibacter styelae</name>
    <dbReference type="NCBI Taxonomy" id="2761955"/>
    <lineage>
        <taxon>Bacteria</taxon>
        <taxon>Pseudomonadati</taxon>
        <taxon>Pseudomonadota</taxon>
        <taxon>Alphaproteobacteria</taxon>
        <taxon>Rhodobacterales</taxon>
        <taxon>Paracoccaceae</taxon>
        <taxon>Halocynthiibacter</taxon>
    </lineage>
</organism>
<protein>
    <recommendedName>
        <fullName evidence="4">Lipoprotein</fullName>
    </recommendedName>
</protein>
<dbReference type="AlphaFoldDB" id="A0A8J7IC41"/>
<evidence type="ECO:0008006" key="4">
    <source>
        <dbReference type="Google" id="ProtNLM"/>
    </source>
</evidence>
<comment type="caution">
    <text evidence="2">The sequence shown here is derived from an EMBL/GenBank/DDBJ whole genome shotgun (WGS) entry which is preliminary data.</text>
</comment>
<sequence length="102" mass="10735">MSLKFRMMICLLCLHVIAACSGPGVQMTGVQGQKVTVQGSAFTVYTRGDHAQAVRTGFEFPARISDIFPKAAIAIEQVSGCSVRPSGMSGDAALIRAKLDCG</sequence>
<evidence type="ECO:0000313" key="2">
    <source>
        <dbReference type="EMBL" id="MBI1492883.1"/>
    </source>
</evidence>